<gene>
    <name evidence="8" type="ORF">ANE_LOCUS21216</name>
</gene>
<evidence type="ECO:0000256" key="6">
    <source>
        <dbReference type="ARBA" id="ARBA00023242"/>
    </source>
</evidence>
<keyword evidence="9" id="KW-1185">Reference proteome</keyword>
<dbReference type="CDD" id="cd10017">
    <property type="entry name" value="B3_DNA"/>
    <property type="match status" value="1"/>
</dbReference>
<name>A0A565CB22_9BRAS</name>
<dbReference type="SMART" id="SM01019">
    <property type="entry name" value="B3"/>
    <property type="match status" value="2"/>
</dbReference>
<dbReference type="OrthoDB" id="1109907at2759"/>
<dbReference type="Pfam" id="PF02362">
    <property type="entry name" value="B3"/>
    <property type="match status" value="1"/>
</dbReference>
<evidence type="ECO:0000256" key="1">
    <source>
        <dbReference type="ARBA" id="ARBA00004123"/>
    </source>
</evidence>
<evidence type="ECO:0000313" key="8">
    <source>
        <dbReference type="EMBL" id="VVB10772.1"/>
    </source>
</evidence>
<keyword evidence="5" id="KW-0804">Transcription</keyword>
<dbReference type="Proteomes" id="UP000489600">
    <property type="component" value="Unassembled WGS sequence"/>
</dbReference>
<dbReference type="InterPro" id="IPR015300">
    <property type="entry name" value="DNA-bd_pseudobarrel_sf"/>
</dbReference>
<dbReference type="Gene3D" id="2.40.330.10">
    <property type="entry name" value="DNA-binding pseudobarrel domain"/>
    <property type="match status" value="1"/>
</dbReference>
<dbReference type="PANTHER" id="PTHR31674">
    <property type="entry name" value="B3 DOMAIN-CONTAINING PROTEIN REM-LIKE 3-RELATED"/>
    <property type="match status" value="1"/>
</dbReference>
<sequence length="308" mass="35642">MADQVLQSPTNPHFFQPLLLGFTSHLNIPVNFFSKYVQEKNKDKTAKLRSDVSDKTWEVKIDDGRRLTGSWKEFVVAHDLRIGDVIVFRHEGDLVFHVTALGPSCCEIEYTSSQNIDYDSDEHKDNNIDKFYCLLFILNVLKFWRKKTNLMFPSIVLASEIRPMKKIAKKNPRREEDSSLSDHSCFVANVSVSVSNLRDDKLYVPSSFVRSNGLSKTYRRGWRRFCNANGINRGRYMFKLVRNLGTPVIRLCQAEYRHETDKHSYSVRSLAPSSLRDDALYLPREFVRSNGLKEECCEIVLKNENGET</sequence>
<evidence type="ECO:0000256" key="5">
    <source>
        <dbReference type="ARBA" id="ARBA00023163"/>
    </source>
</evidence>
<evidence type="ECO:0000256" key="4">
    <source>
        <dbReference type="ARBA" id="ARBA00023125"/>
    </source>
</evidence>
<evidence type="ECO:0000256" key="2">
    <source>
        <dbReference type="ARBA" id="ARBA00022737"/>
    </source>
</evidence>
<keyword evidence="2" id="KW-0677">Repeat</keyword>
<dbReference type="EMBL" id="CABITT030000007">
    <property type="protein sequence ID" value="VVB10772.1"/>
    <property type="molecule type" value="Genomic_DNA"/>
</dbReference>
<protein>
    <recommendedName>
        <fullName evidence="7">TF-B3 domain-containing protein</fullName>
    </recommendedName>
</protein>
<evidence type="ECO:0000313" key="9">
    <source>
        <dbReference type="Proteomes" id="UP000489600"/>
    </source>
</evidence>
<evidence type="ECO:0000256" key="3">
    <source>
        <dbReference type="ARBA" id="ARBA00023015"/>
    </source>
</evidence>
<keyword evidence="6" id="KW-0539">Nucleus</keyword>
<comment type="caution">
    <text evidence="8">The sequence shown here is derived from an EMBL/GenBank/DDBJ whole genome shotgun (WGS) entry which is preliminary data.</text>
</comment>
<feature type="domain" description="TF-B3" evidence="7">
    <location>
        <begin position="11"/>
        <end position="104"/>
    </location>
</feature>
<dbReference type="PANTHER" id="PTHR31674:SF62">
    <property type="entry name" value="B3 DOMAIN-CONTAINING PROTEIN REM14-RELATED"/>
    <property type="match status" value="1"/>
</dbReference>
<dbReference type="GO" id="GO:0003677">
    <property type="term" value="F:DNA binding"/>
    <property type="evidence" value="ECO:0007669"/>
    <property type="project" value="UniProtKB-KW"/>
</dbReference>
<evidence type="ECO:0000259" key="7">
    <source>
        <dbReference type="PROSITE" id="PS50863"/>
    </source>
</evidence>
<dbReference type="InterPro" id="IPR003340">
    <property type="entry name" value="B3_DNA-bd"/>
</dbReference>
<reference evidence="8" key="1">
    <citation type="submission" date="2019-07" db="EMBL/GenBank/DDBJ databases">
        <authorList>
            <person name="Dittberner H."/>
        </authorList>
    </citation>
    <scope>NUCLEOTIDE SEQUENCE [LARGE SCALE GENOMIC DNA]</scope>
</reference>
<comment type="subcellular location">
    <subcellularLocation>
        <location evidence="1">Nucleus</location>
    </subcellularLocation>
</comment>
<dbReference type="InterPro" id="IPR039218">
    <property type="entry name" value="REM_fam"/>
</dbReference>
<keyword evidence="4" id="KW-0238">DNA-binding</keyword>
<dbReference type="FunFam" id="2.40.330.10:FF:000009">
    <property type="entry name" value="Transcriptional factor B3 family protein"/>
    <property type="match status" value="1"/>
</dbReference>
<accession>A0A565CB22</accession>
<organism evidence="8 9">
    <name type="scientific">Arabis nemorensis</name>
    <dbReference type="NCBI Taxonomy" id="586526"/>
    <lineage>
        <taxon>Eukaryota</taxon>
        <taxon>Viridiplantae</taxon>
        <taxon>Streptophyta</taxon>
        <taxon>Embryophyta</taxon>
        <taxon>Tracheophyta</taxon>
        <taxon>Spermatophyta</taxon>
        <taxon>Magnoliopsida</taxon>
        <taxon>eudicotyledons</taxon>
        <taxon>Gunneridae</taxon>
        <taxon>Pentapetalae</taxon>
        <taxon>rosids</taxon>
        <taxon>malvids</taxon>
        <taxon>Brassicales</taxon>
        <taxon>Brassicaceae</taxon>
        <taxon>Arabideae</taxon>
        <taxon>Arabis</taxon>
    </lineage>
</organism>
<proteinExistence type="predicted"/>
<dbReference type="AlphaFoldDB" id="A0A565CB22"/>
<keyword evidence="3" id="KW-0805">Transcription regulation</keyword>
<dbReference type="GO" id="GO:0005634">
    <property type="term" value="C:nucleus"/>
    <property type="evidence" value="ECO:0007669"/>
    <property type="project" value="UniProtKB-SubCell"/>
</dbReference>
<dbReference type="PROSITE" id="PS50863">
    <property type="entry name" value="B3"/>
    <property type="match status" value="1"/>
</dbReference>
<dbReference type="SUPFAM" id="SSF101936">
    <property type="entry name" value="DNA-binding pseudobarrel domain"/>
    <property type="match status" value="2"/>
</dbReference>